<keyword evidence="3" id="KW-1185">Reference proteome</keyword>
<name>A0A6M8HPE4_9PROT</name>
<evidence type="ECO:0000313" key="3">
    <source>
        <dbReference type="Proteomes" id="UP000500767"/>
    </source>
</evidence>
<feature type="compositionally biased region" description="Basic and acidic residues" evidence="1">
    <location>
        <begin position="13"/>
        <end position="23"/>
    </location>
</feature>
<accession>A0A6M8HPE4</accession>
<evidence type="ECO:0000256" key="1">
    <source>
        <dbReference type="SAM" id="MobiDB-lite"/>
    </source>
</evidence>
<proteinExistence type="predicted"/>
<dbReference type="EMBL" id="CP053708">
    <property type="protein sequence ID" value="QKE90157.1"/>
    <property type="molecule type" value="Genomic_DNA"/>
</dbReference>
<feature type="region of interest" description="Disordered" evidence="1">
    <location>
        <begin position="1"/>
        <end position="23"/>
    </location>
</feature>
<gene>
    <name evidence="2" type="ORF">HN018_08955</name>
</gene>
<reference evidence="2 3" key="1">
    <citation type="journal article" date="2014" name="World J. Microbiol. Biotechnol.">
        <title>Biodiversity and physiological characteristics of Antarctic and Arctic lichens-associated bacteria.</title>
        <authorList>
            <person name="Lee Y.M."/>
            <person name="Kim E.H."/>
            <person name="Lee H.K."/>
            <person name="Hong S.G."/>
        </authorList>
    </citation>
    <scope>NUCLEOTIDE SEQUENCE [LARGE SCALE GENOMIC DNA]</scope>
    <source>
        <strain evidence="2 3">PAMC 26569</strain>
    </source>
</reference>
<dbReference type="Proteomes" id="UP000500767">
    <property type="component" value="Chromosome"/>
</dbReference>
<organism evidence="2 3">
    <name type="scientific">Lichenicola cladoniae</name>
    <dbReference type="NCBI Taxonomy" id="1484109"/>
    <lineage>
        <taxon>Bacteria</taxon>
        <taxon>Pseudomonadati</taxon>
        <taxon>Pseudomonadota</taxon>
        <taxon>Alphaproteobacteria</taxon>
        <taxon>Acetobacterales</taxon>
        <taxon>Acetobacteraceae</taxon>
        <taxon>Lichenicola</taxon>
    </lineage>
</organism>
<evidence type="ECO:0000313" key="2">
    <source>
        <dbReference type="EMBL" id="QKE90157.1"/>
    </source>
</evidence>
<protein>
    <submittedName>
        <fullName evidence="2">Uncharacterized protein</fullName>
    </submittedName>
</protein>
<dbReference type="AlphaFoldDB" id="A0A6M8HPE4"/>
<dbReference type="RefSeq" id="WP_171835891.1">
    <property type="nucleotide sequence ID" value="NZ_CP053708.1"/>
</dbReference>
<sequence length="100" mass="10567">MSAGSRLDIGGKTPDRVMGRNEMTETVTTGRGKYLDNVTTFLRWHWSLGGVTTCTTLGYPSGWSFGKHLVNGFVENFVITVSGGPDDSLAPVSGPAGSSL</sequence>
<dbReference type="KEGG" id="lck:HN018_08955"/>